<dbReference type="Proteomes" id="UP000245695">
    <property type="component" value="Chromosome 1"/>
</dbReference>
<dbReference type="GO" id="GO:0016740">
    <property type="term" value="F:transferase activity"/>
    <property type="evidence" value="ECO:0007669"/>
    <property type="project" value="UniProtKB-KW"/>
</dbReference>
<feature type="transmembrane region" description="Helical" evidence="1">
    <location>
        <begin position="276"/>
        <end position="297"/>
    </location>
</feature>
<feature type="transmembrane region" description="Helical" evidence="1">
    <location>
        <begin position="115"/>
        <end position="138"/>
    </location>
</feature>
<dbReference type="Pfam" id="PF14264">
    <property type="entry name" value="Glucos_trans_II"/>
    <property type="match status" value="1"/>
</dbReference>
<evidence type="ECO:0000256" key="1">
    <source>
        <dbReference type="SAM" id="Phobius"/>
    </source>
</evidence>
<feature type="transmembrane region" description="Helical" evidence="1">
    <location>
        <begin position="374"/>
        <end position="395"/>
    </location>
</feature>
<organism evidence="2 3">
    <name type="scientific">Romboutsia hominis</name>
    <dbReference type="NCBI Taxonomy" id="1507512"/>
    <lineage>
        <taxon>Bacteria</taxon>
        <taxon>Bacillati</taxon>
        <taxon>Bacillota</taxon>
        <taxon>Clostridia</taxon>
        <taxon>Peptostreptococcales</taxon>
        <taxon>Peptostreptococcaceae</taxon>
        <taxon>Romboutsia</taxon>
    </lineage>
</organism>
<keyword evidence="3" id="KW-1185">Reference proteome</keyword>
<reference evidence="2 3" key="1">
    <citation type="submission" date="2014-09" db="EMBL/GenBank/DDBJ databases">
        <authorList>
            <person name="Hornung B.V."/>
        </authorList>
    </citation>
    <scope>NUCLEOTIDE SEQUENCE [LARGE SCALE GENOMIC DNA]</scope>
    <source>
        <strain evidence="2 3">FRIFI</strain>
    </source>
</reference>
<keyword evidence="1" id="KW-1133">Transmembrane helix</keyword>
<dbReference type="EMBL" id="LN650648">
    <property type="protein sequence ID" value="CEI73889.1"/>
    <property type="molecule type" value="Genomic_DNA"/>
</dbReference>
<protein>
    <submittedName>
        <fullName evidence="2">Glucosyl transferase GtrII</fullName>
    </submittedName>
</protein>
<feature type="transmembrane region" description="Helical" evidence="1">
    <location>
        <begin position="309"/>
        <end position="329"/>
    </location>
</feature>
<feature type="transmembrane region" description="Helical" evidence="1">
    <location>
        <begin position="29"/>
        <end position="50"/>
    </location>
</feature>
<sequence>MSTIINKIKNTEKIDFRKICSKISNVEKVAFITVMVLGLLTHIFMFVNVLPNWDSMYNFKGDKIWIHMGRWFLNESQKLSSIVDIPWVIGMLSLVFIGITCAIIVNVLEIKKMSSAIAISAIIVTFPVVTSTFSYMFLADGYMMGMMLSALAVFITKKYKRGYIVAGVMLAFAIGIYQVNLGFAVLLSLLVIMLKVFNKDEDIVDNIKYAIRFVIMALIGMVLYFIILKVFIFILHRGLGSYQGADQGFSINKQSILNILTEFKNLPKVVTGGYDASFSSLILLLFVFAGIMLLYLIKLNKIYKDILKLILVLIALVSIPFITGFAYFISEGTAYHMVMRMSWSLLFVAIITLNEKISIKKGINNLLQQIVYSLPLVITWIIIWNFILVANISYLNMHQRYEKEYSLAVRVVDRLEMSEEYNPSTPVLFAGSPYTHNTPGNYSEYIGHVTGTDGNSIFFSDYHFNQFIKYYIGLNLNSVSDKKANEIMNSEEYKSMKSFPNKECIKKIDDVVVVKFS</sequence>
<feature type="transmembrane region" description="Helical" evidence="1">
    <location>
        <begin position="85"/>
        <end position="108"/>
    </location>
</feature>
<dbReference type="InterPro" id="IPR025686">
    <property type="entry name" value="Glucos_trans_II"/>
</dbReference>
<gene>
    <name evidence="2" type="ORF">FRIFI_2363</name>
</gene>
<evidence type="ECO:0000313" key="3">
    <source>
        <dbReference type="Proteomes" id="UP000245695"/>
    </source>
</evidence>
<dbReference type="AlphaFoldDB" id="A0A2P2BU72"/>
<feature type="transmembrane region" description="Helical" evidence="1">
    <location>
        <begin position="164"/>
        <end position="197"/>
    </location>
</feature>
<keyword evidence="1" id="KW-0472">Membrane</keyword>
<proteinExistence type="predicted"/>
<evidence type="ECO:0000313" key="2">
    <source>
        <dbReference type="EMBL" id="CEI73889.1"/>
    </source>
</evidence>
<keyword evidence="2" id="KW-0808">Transferase</keyword>
<keyword evidence="1" id="KW-0812">Transmembrane</keyword>
<dbReference type="KEGG" id="rhom:FRIFI_2363"/>
<feature type="transmembrane region" description="Helical" evidence="1">
    <location>
        <begin position="209"/>
        <end position="235"/>
    </location>
</feature>
<name>A0A2P2BU72_9FIRM</name>
<dbReference type="RefSeq" id="WP_166505954.1">
    <property type="nucleotide sequence ID" value="NZ_LN650648.1"/>
</dbReference>
<accession>A0A2P2BU72</accession>